<evidence type="ECO:0000259" key="7">
    <source>
        <dbReference type="Pfam" id="PF22641"/>
    </source>
</evidence>
<comment type="caution">
    <text evidence="9">The sequence shown here is derived from an EMBL/GenBank/DDBJ whole genome shotgun (WGS) entry which is preliminary data.</text>
</comment>
<dbReference type="Pfam" id="PF08489">
    <property type="entry name" value="TiaS_FLD"/>
    <property type="match status" value="1"/>
</dbReference>
<keyword evidence="2" id="KW-0436">Ligase</keyword>
<evidence type="ECO:0000256" key="4">
    <source>
        <dbReference type="ARBA" id="ARBA00022741"/>
    </source>
</evidence>
<evidence type="ECO:0000259" key="8">
    <source>
        <dbReference type="Pfam" id="PF23783"/>
    </source>
</evidence>
<keyword evidence="4" id="KW-0547">Nucleotide-binding</keyword>
<sequence>MGHTTLQIGLDDTDSVRGMCTTFLAYAMVGMLRDQGARFLDYPRLVRLNPNIPWKTRGNGAVALKVRTDDAPRLKEMALDMMESHADTANGANPGLVFLEGDDMPGEMSRFGSLALWRLIRRQDARRLVRRCGLESHHLGNGQGLVGAIAALGYRFGDNTMEMLSYRRGDRFGTRRDISAPSVRRMQEEVPSTFGSYDVRRDRVLITPGGPDPVFYGIRGEDPKSLLRASEMIKAGEPLAGYLLFRSNQGTGDHLQNRLDARDLRPYDSGVISGTVAAKPVTGRGGNVFLDVVSGGRNVCCAVYRETGIATTAGELIAGDGIQVGGGIRRAAPGRPRTLNVEFIRVLRLERGTVWTNPACPQCKKRMKSRGQNQGYRCQICKMQSPARVSRPVPRDIRRDLYIPAVGAHRHLTRPRQRLGRINNAAFDDELPWFVVYRK</sequence>
<protein>
    <submittedName>
        <fullName evidence="9">tRNA(Ile2) 2-agmatinylcytidine synthetase TiaS</fullName>
    </submittedName>
</protein>
<dbReference type="Gene3D" id="3.90.600.20">
    <property type="match status" value="1"/>
</dbReference>
<evidence type="ECO:0000256" key="1">
    <source>
        <dbReference type="ARBA" id="ARBA00022490"/>
    </source>
</evidence>
<dbReference type="GO" id="GO:0005524">
    <property type="term" value="F:ATP binding"/>
    <property type="evidence" value="ECO:0007669"/>
    <property type="project" value="UniProtKB-KW"/>
</dbReference>
<evidence type="ECO:0000313" key="9">
    <source>
        <dbReference type="EMBL" id="CAI8028933.1"/>
    </source>
</evidence>
<dbReference type="EMBL" id="CASHTH010002369">
    <property type="protein sequence ID" value="CAI8028933.1"/>
    <property type="molecule type" value="Genomic_DNA"/>
</dbReference>
<name>A0AA35SFB0_GEOBA</name>
<proteinExistence type="inferred from homology"/>
<dbReference type="InterPro" id="IPR055394">
    <property type="entry name" value="Zn_ribbon_TiaS"/>
</dbReference>
<keyword evidence="10" id="KW-1185">Reference proteome</keyword>
<dbReference type="Gene3D" id="2.40.50.1010">
    <property type="match status" value="1"/>
</dbReference>
<gene>
    <name evidence="9" type="ORF">GBAR_LOCUS16455</name>
</gene>
<dbReference type="Pfam" id="PF23783">
    <property type="entry name" value="Zn_ribbon_TiaS"/>
    <property type="match status" value="1"/>
</dbReference>
<feature type="domain" description="TiaS C-terminal zinc ribbon" evidence="8">
    <location>
        <begin position="357"/>
        <end position="397"/>
    </location>
</feature>
<keyword evidence="3" id="KW-0819">tRNA processing</keyword>
<evidence type="ECO:0000256" key="3">
    <source>
        <dbReference type="ARBA" id="ARBA00022694"/>
    </source>
</evidence>
<reference evidence="9" key="1">
    <citation type="submission" date="2023-03" db="EMBL/GenBank/DDBJ databases">
        <authorList>
            <person name="Steffen K."/>
            <person name="Cardenas P."/>
        </authorList>
    </citation>
    <scope>NUCLEOTIDE SEQUENCE</scope>
</reference>
<keyword evidence="1" id="KW-0963">Cytoplasm</keyword>
<dbReference type="InterPro" id="IPR024913">
    <property type="entry name" value="tRNA_Ile2__agm2C_synt"/>
</dbReference>
<organism evidence="9 10">
    <name type="scientific">Geodia barretti</name>
    <name type="common">Barrett's horny sponge</name>
    <dbReference type="NCBI Taxonomy" id="519541"/>
    <lineage>
        <taxon>Eukaryota</taxon>
        <taxon>Metazoa</taxon>
        <taxon>Porifera</taxon>
        <taxon>Demospongiae</taxon>
        <taxon>Heteroscleromorpha</taxon>
        <taxon>Tetractinellida</taxon>
        <taxon>Astrophorina</taxon>
        <taxon>Geodiidae</taxon>
        <taxon>Geodia</taxon>
    </lineage>
</organism>
<evidence type="ECO:0000259" key="6">
    <source>
        <dbReference type="Pfam" id="PF08489"/>
    </source>
</evidence>
<dbReference type="Gene3D" id="3.30.70.2200">
    <property type="match status" value="1"/>
</dbReference>
<evidence type="ECO:0000256" key="2">
    <source>
        <dbReference type="ARBA" id="ARBA00022598"/>
    </source>
</evidence>
<dbReference type="InterPro" id="IPR053870">
    <property type="entry name" value="TiaS-like_TCKD"/>
</dbReference>
<dbReference type="InterPro" id="IPR013696">
    <property type="entry name" value="TiaS_FLD"/>
</dbReference>
<evidence type="ECO:0000256" key="5">
    <source>
        <dbReference type="ARBA" id="ARBA00022840"/>
    </source>
</evidence>
<dbReference type="HAMAP" id="MF_01892">
    <property type="entry name" value="tRNA_Ile2_agm2C_synt"/>
    <property type="match status" value="1"/>
</dbReference>
<accession>A0AA35SFB0</accession>
<dbReference type="AlphaFoldDB" id="A0AA35SFB0"/>
<dbReference type="PANTHER" id="PTHR40705">
    <property type="entry name" value="TRNA(ILE2) 2-AGMATINYLCYTIDINE SYNTHETASE TIAS"/>
    <property type="match status" value="1"/>
</dbReference>
<feature type="domain" description="TiaS-like TCKD" evidence="7">
    <location>
        <begin position="8"/>
        <end position="66"/>
    </location>
</feature>
<dbReference type="GO" id="GO:0016879">
    <property type="term" value="F:ligase activity, forming carbon-nitrogen bonds"/>
    <property type="evidence" value="ECO:0007669"/>
    <property type="project" value="InterPro"/>
</dbReference>
<dbReference type="PANTHER" id="PTHR40705:SF1">
    <property type="entry name" value="TRNA(ILE2) 2-AGMATINYLCYTIDINE SYNTHETASE TIAS"/>
    <property type="match status" value="1"/>
</dbReference>
<feature type="domain" description="TiaS FLD" evidence="6">
    <location>
        <begin position="142"/>
        <end position="254"/>
    </location>
</feature>
<keyword evidence="5" id="KW-0067">ATP-binding</keyword>
<dbReference type="Pfam" id="PF22641">
    <property type="entry name" value="TiaS_TCKD"/>
    <property type="match status" value="1"/>
</dbReference>
<evidence type="ECO:0000313" key="10">
    <source>
        <dbReference type="Proteomes" id="UP001174909"/>
    </source>
</evidence>
<dbReference type="Proteomes" id="UP001174909">
    <property type="component" value="Unassembled WGS sequence"/>
</dbReference>
<dbReference type="GO" id="GO:0002101">
    <property type="term" value="P:tRNA wobble cytosine modification"/>
    <property type="evidence" value="ECO:0007669"/>
    <property type="project" value="InterPro"/>
</dbReference>